<protein>
    <submittedName>
        <fullName evidence="3">Uncharacterized protein</fullName>
    </submittedName>
</protein>
<evidence type="ECO:0000313" key="3">
    <source>
        <dbReference type="EMBL" id="OQV22047.1"/>
    </source>
</evidence>
<evidence type="ECO:0000256" key="2">
    <source>
        <dbReference type="SAM" id="Phobius"/>
    </source>
</evidence>
<name>A0A1W0X3B9_HYPEX</name>
<feature type="compositionally biased region" description="Polar residues" evidence="1">
    <location>
        <begin position="31"/>
        <end position="41"/>
    </location>
</feature>
<feature type="transmembrane region" description="Helical" evidence="2">
    <location>
        <begin position="144"/>
        <end position="170"/>
    </location>
</feature>
<dbReference type="AlphaFoldDB" id="A0A1W0X3B9"/>
<comment type="caution">
    <text evidence="3">The sequence shown here is derived from an EMBL/GenBank/DDBJ whole genome shotgun (WGS) entry which is preliminary data.</text>
</comment>
<sequence>MEDHDHDIGPFMSTHRKDSRHSQHSLDFKSDTQSLRSMQHGTSHHGALLETPPNGPANPYQASSLYYGLRRGPVVIGLIEMLLGIILMFPSLLVGNLPTCYAAISLTIFTGVVGISLGCICIQPPNPLEITEHDVRSLLPMLEIYLALSVVAVCLSVGAVVHGAIVVVTVAVPDNLLGVVSLAMGTFLFFLNLYPVCMVMQQLVRLKRPNVVQNLTQQRRRPLLVGGYHPSASSFNLAAMTQLQAMRRSSSSSNTLHLLPHTLPDNHVNLLKRLDNPPAPVSLIDHARDPFHSGRSISVTVNEYK</sequence>
<evidence type="ECO:0000313" key="4">
    <source>
        <dbReference type="Proteomes" id="UP000192578"/>
    </source>
</evidence>
<feature type="compositionally biased region" description="Basic and acidic residues" evidence="1">
    <location>
        <begin position="20"/>
        <end position="30"/>
    </location>
</feature>
<keyword evidence="2" id="KW-1133">Transmembrane helix</keyword>
<evidence type="ECO:0000256" key="1">
    <source>
        <dbReference type="SAM" id="MobiDB-lite"/>
    </source>
</evidence>
<proteinExistence type="predicted"/>
<dbReference type="EMBL" id="MTYJ01000019">
    <property type="protein sequence ID" value="OQV22047.1"/>
    <property type="molecule type" value="Genomic_DNA"/>
</dbReference>
<keyword evidence="4" id="KW-1185">Reference proteome</keyword>
<reference evidence="4" key="1">
    <citation type="submission" date="2017-01" db="EMBL/GenBank/DDBJ databases">
        <title>Comparative genomics of anhydrobiosis in the tardigrade Hypsibius dujardini.</title>
        <authorList>
            <person name="Yoshida Y."/>
            <person name="Koutsovoulos G."/>
            <person name="Laetsch D."/>
            <person name="Stevens L."/>
            <person name="Kumar S."/>
            <person name="Horikawa D."/>
            <person name="Ishino K."/>
            <person name="Komine S."/>
            <person name="Tomita M."/>
            <person name="Blaxter M."/>
            <person name="Arakawa K."/>
        </authorList>
    </citation>
    <scope>NUCLEOTIDE SEQUENCE [LARGE SCALE GENOMIC DNA]</scope>
    <source>
        <strain evidence="4">Z151</strain>
    </source>
</reference>
<feature type="transmembrane region" description="Helical" evidence="2">
    <location>
        <begin position="74"/>
        <end position="95"/>
    </location>
</feature>
<dbReference type="OrthoDB" id="10059061at2759"/>
<feature type="region of interest" description="Disordered" evidence="1">
    <location>
        <begin position="1"/>
        <end position="56"/>
    </location>
</feature>
<keyword evidence="2" id="KW-0812">Transmembrane</keyword>
<accession>A0A1W0X3B9</accession>
<dbReference type="Proteomes" id="UP000192578">
    <property type="component" value="Unassembled WGS sequence"/>
</dbReference>
<keyword evidence="2" id="KW-0472">Membrane</keyword>
<feature type="transmembrane region" description="Helical" evidence="2">
    <location>
        <begin position="176"/>
        <end position="200"/>
    </location>
</feature>
<feature type="transmembrane region" description="Helical" evidence="2">
    <location>
        <begin position="101"/>
        <end position="123"/>
    </location>
</feature>
<gene>
    <name evidence="3" type="ORF">BV898_03894</name>
</gene>
<organism evidence="3 4">
    <name type="scientific">Hypsibius exemplaris</name>
    <name type="common">Freshwater tardigrade</name>
    <dbReference type="NCBI Taxonomy" id="2072580"/>
    <lineage>
        <taxon>Eukaryota</taxon>
        <taxon>Metazoa</taxon>
        <taxon>Ecdysozoa</taxon>
        <taxon>Tardigrada</taxon>
        <taxon>Eutardigrada</taxon>
        <taxon>Parachela</taxon>
        <taxon>Hypsibioidea</taxon>
        <taxon>Hypsibiidae</taxon>
        <taxon>Hypsibius</taxon>
    </lineage>
</organism>